<comment type="caution">
    <text evidence="14">The sequence shown here is derived from an EMBL/GenBank/DDBJ whole genome shotgun (WGS) entry which is preliminary data.</text>
</comment>
<feature type="domain" description="Cytochrome b561" evidence="13">
    <location>
        <begin position="231"/>
        <end position="432"/>
    </location>
</feature>
<evidence type="ECO:0000256" key="8">
    <source>
        <dbReference type="ARBA" id="ARBA00022989"/>
    </source>
</evidence>
<feature type="transmembrane region" description="Helical" evidence="12">
    <location>
        <begin position="341"/>
        <end position="363"/>
    </location>
</feature>
<evidence type="ECO:0000256" key="7">
    <source>
        <dbReference type="ARBA" id="ARBA00022982"/>
    </source>
</evidence>
<feature type="transmembrane region" description="Helical" evidence="12">
    <location>
        <begin position="52"/>
        <end position="72"/>
    </location>
</feature>
<keyword evidence="7" id="KW-0249">Electron transport</keyword>
<evidence type="ECO:0000256" key="12">
    <source>
        <dbReference type="SAM" id="Phobius"/>
    </source>
</evidence>
<dbReference type="EMBL" id="JAGFBR010000017">
    <property type="protein sequence ID" value="KAH0451930.1"/>
    <property type="molecule type" value="Genomic_DNA"/>
</dbReference>
<dbReference type="AlphaFoldDB" id="A0AAV7G754"/>
<keyword evidence="4" id="KW-0349">Heme</keyword>
<evidence type="ECO:0000256" key="4">
    <source>
        <dbReference type="ARBA" id="ARBA00022617"/>
    </source>
</evidence>
<comment type="cofactor">
    <cofactor evidence="1">
        <name>heme b</name>
        <dbReference type="ChEBI" id="CHEBI:60344"/>
    </cofactor>
</comment>
<feature type="transmembrane region" description="Helical" evidence="12">
    <location>
        <begin position="411"/>
        <end position="433"/>
    </location>
</feature>
<feature type="transmembrane region" description="Helical" evidence="12">
    <location>
        <begin position="230"/>
        <end position="250"/>
    </location>
</feature>
<dbReference type="InterPro" id="IPR006593">
    <property type="entry name" value="Cyt_b561/ferric_Rdtase_TM"/>
</dbReference>
<feature type="transmembrane region" description="Helical" evidence="12">
    <location>
        <begin position="114"/>
        <end position="141"/>
    </location>
</feature>
<keyword evidence="10 12" id="KW-0472">Membrane</keyword>
<dbReference type="Pfam" id="PF03188">
    <property type="entry name" value="Cytochrom_B561"/>
    <property type="match status" value="2"/>
</dbReference>
<evidence type="ECO:0000313" key="15">
    <source>
        <dbReference type="Proteomes" id="UP000775213"/>
    </source>
</evidence>
<name>A0AAV7G754_DENCH</name>
<reference evidence="14 15" key="1">
    <citation type="journal article" date="2021" name="Hortic Res">
        <title>Chromosome-scale assembly of the Dendrobium chrysotoxum genome enhances the understanding of orchid evolution.</title>
        <authorList>
            <person name="Zhang Y."/>
            <person name="Zhang G.Q."/>
            <person name="Zhang D."/>
            <person name="Liu X.D."/>
            <person name="Xu X.Y."/>
            <person name="Sun W.H."/>
            <person name="Yu X."/>
            <person name="Zhu X."/>
            <person name="Wang Z.W."/>
            <person name="Zhao X."/>
            <person name="Zhong W.Y."/>
            <person name="Chen H."/>
            <person name="Yin W.L."/>
            <person name="Huang T."/>
            <person name="Niu S.C."/>
            <person name="Liu Z.J."/>
        </authorList>
    </citation>
    <scope>NUCLEOTIDE SEQUENCE [LARGE SCALE GENOMIC DNA]</scope>
    <source>
        <strain evidence="14">Lindl</strain>
    </source>
</reference>
<gene>
    <name evidence="14" type="ORF">IEQ34_019229</name>
</gene>
<proteinExistence type="predicted"/>
<organism evidence="14 15">
    <name type="scientific">Dendrobium chrysotoxum</name>
    <name type="common">Orchid</name>
    <dbReference type="NCBI Taxonomy" id="161865"/>
    <lineage>
        <taxon>Eukaryota</taxon>
        <taxon>Viridiplantae</taxon>
        <taxon>Streptophyta</taxon>
        <taxon>Embryophyta</taxon>
        <taxon>Tracheophyta</taxon>
        <taxon>Spermatophyta</taxon>
        <taxon>Magnoliopsida</taxon>
        <taxon>Liliopsida</taxon>
        <taxon>Asparagales</taxon>
        <taxon>Orchidaceae</taxon>
        <taxon>Epidendroideae</taxon>
        <taxon>Malaxideae</taxon>
        <taxon>Dendrobiinae</taxon>
        <taxon>Dendrobium</taxon>
    </lineage>
</organism>
<dbReference type="SMART" id="SM00665">
    <property type="entry name" value="B561"/>
    <property type="match status" value="2"/>
</dbReference>
<dbReference type="GO" id="GO:0046872">
    <property type="term" value="F:metal ion binding"/>
    <property type="evidence" value="ECO:0007669"/>
    <property type="project" value="UniProtKB-KW"/>
</dbReference>
<dbReference type="GO" id="GO:0016020">
    <property type="term" value="C:membrane"/>
    <property type="evidence" value="ECO:0007669"/>
    <property type="project" value="UniProtKB-SubCell"/>
</dbReference>
<dbReference type="Proteomes" id="UP000775213">
    <property type="component" value="Unassembled WGS sequence"/>
</dbReference>
<dbReference type="InterPro" id="IPR043205">
    <property type="entry name" value="CYB561/CYBRD1-like"/>
</dbReference>
<feature type="transmembrane region" description="Helical" evidence="12">
    <location>
        <begin position="300"/>
        <end position="321"/>
    </location>
</feature>
<evidence type="ECO:0000256" key="10">
    <source>
        <dbReference type="ARBA" id="ARBA00023136"/>
    </source>
</evidence>
<feature type="transmembrane region" description="Helical" evidence="12">
    <location>
        <begin position="188"/>
        <end position="210"/>
    </location>
</feature>
<dbReference type="CDD" id="cd08766">
    <property type="entry name" value="Cyt_b561_ACYB-1_like"/>
    <property type="match status" value="1"/>
</dbReference>
<evidence type="ECO:0000256" key="9">
    <source>
        <dbReference type="ARBA" id="ARBA00023004"/>
    </source>
</evidence>
<protein>
    <recommendedName>
        <fullName evidence="13">Cytochrome b561 domain-containing protein</fullName>
    </recommendedName>
</protein>
<feature type="transmembrane region" description="Helical" evidence="12">
    <location>
        <begin position="12"/>
        <end position="32"/>
    </location>
</feature>
<keyword evidence="5 12" id="KW-0812">Transmembrane</keyword>
<evidence type="ECO:0000259" key="13">
    <source>
        <dbReference type="PROSITE" id="PS50939"/>
    </source>
</evidence>
<keyword evidence="15" id="KW-1185">Reference proteome</keyword>
<feature type="transmembrane region" description="Helical" evidence="12">
    <location>
        <begin position="153"/>
        <end position="176"/>
    </location>
</feature>
<evidence type="ECO:0000256" key="3">
    <source>
        <dbReference type="ARBA" id="ARBA00022448"/>
    </source>
</evidence>
<dbReference type="PANTHER" id="PTHR10106:SF43">
    <property type="entry name" value="CYTOCHROME B561 FAMILY PROTEIN, EXPRESSED"/>
    <property type="match status" value="1"/>
</dbReference>
<dbReference type="PROSITE" id="PS50939">
    <property type="entry name" value="CYTOCHROME_B561"/>
    <property type="match status" value="2"/>
</dbReference>
<dbReference type="FunFam" id="1.20.120.1770:FF:000001">
    <property type="entry name" value="Cytochrome b reductase 1"/>
    <property type="match status" value="2"/>
</dbReference>
<comment type="function">
    <text evidence="11">Two-heme-containing cytochrome. Catalyzes ascorbate-dependent trans-membrane electron transfer by utilizing a concerted H(+)/e(-) transfer mechanism.</text>
</comment>
<feature type="domain" description="Cytochrome b561" evidence="13">
    <location>
        <begin position="13"/>
        <end position="209"/>
    </location>
</feature>
<dbReference type="Gene3D" id="1.20.120.1770">
    <property type="match status" value="2"/>
</dbReference>
<evidence type="ECO:0000256" key="2">
    <source>
        <dbReference type="ARBA" id="ARBA00004141"/>
    </source>
</evidence>
<evidence type="ECO:0000256" key="11">
    <source>
        <dbReference type="ARBA" id="ARBA00053762"/>
    </source>
</evidence>
<feature type="transmembrane region" description="Helical" evidence="12">
    <location>
        <begin position="84"/>
        <end position="102"/>
    </location>
</feature>
<evidence type="ECO:0000313" key="14">
    <source>
        <dbReference type="EMBL" id="KAH0451930.1"/>
    </source>
</evidence>
<evidence type="ECO:0000256" key="1">
    <source>
        <dbReference type="ARBA" id="ARBA00001970"/>
    </source>
</evidence>
<evidence type="ECO:0000256" key="6">
    <source>
        <dbReference type="ARBA" id="ARBA00022723"/>
    </source>
</evidence>
<sequence length="434" mass="47275">MALVASASQFSAVAHVLGLTAAILVIVWVVHYGGGANLNSDNTDLIFNVHPLVMTLGFILVIGEAIMAYNTVPSRKTVQKSIHMLLHLLALGLGVLGIYAAFKFHNESQIPNLYTLHSWLGICTICLFGLQWIFGFFNFWFPGAPPMTRAMLVPLHATAGLAIFLMAICTAETGFMEKGGGGPGAETRLINFAGLMILLFGLFVSLSTALPRIISKNGGRYRMSATPAIVMAEIFAVAAITLMLVSVLHFEGGLSLKAANNRVRLFNAHLVFMLFGPIISTGQAIMAFKTVPGTRKVRKIVHMLLNLLGIILGALGLLAIFRFYKESGWSPNVHSLHSWTGLGVIGLYVIQFFLGFTFFLFPGAKKNMRTDMKPWHAFFGLTIFILAIFTSGTGLIQRFRFLLLLKGREALLLNFTGIAIILFGISVVLSVILP</sequence>
<keyword evidence="6" id="KW-0479">Metal-binding</keyword>
<feature type="transmembrane region" description="Helical" evidence="12">
    <location>
        <begin position="270"/>
        <end position="288"/>
    </location>
</feature>
<keyword evidence="3" id="KW-0813">Transport</keyword>
<comment type="subcellular location">
    <subcellularLocation>
        <location evidence="2">Membrane</location>
        <topology evidence="2">Multi-pass membrane protein</topology>
    </subcellularLocation>
</comment>
<dbReference type="PANTHER" id="PTHR10106">
    <property type="entry name" value="CYTOCHROME B561-RELATED"/>
    <property type="match status" value="1"/>
</dbReference>
<accession>A0AAV7G754</accession>
<evidence type="ECO:0000256" key="5">
    <source>
        <dbReference type="ARBA" id="ARBA00022692"/>
    </source>
</evidence>
<dbReference type="GO" id="GO:0016491">
    <property type="term" value="F:oxidoreductase activity"/>
    <property type="evidence" value="ECO:0007669"/>
    <property type="project" value="InterPro"/>
</dbReference>
<keyword evidence="9" id="KW-0408">Iron</keyword>
<feature type="transmembrane region" description="Helical" evidence="12">
    <location>
        <begin position="375"/>
        <end position="399"/>
    </location>
</feature>
<keyword evidence="8 12" id="KW-1133">Transmembrane helix</keyword>